<sequence>IWLPDSHNCHDYYICEKVDTWAGRWYWTYHHVSCGLLYWDQSRLTCTRIKQPGCDDQTPVTIKPTPTFPGYAYGDGKATIIYDPIRRGSVVHFDGNVRLEVPFMRNWFKDQDTTHFTVALWFLRGEDCTGKAGLVHNGDCVDPPTFLIEAGDDGSSQTVYAGLDTDGHPLTLTLPADVSLGIFKL</sequence>
<dbReference type="Proteomes" id="UP001209878">
    <property type="component" value="Unassembled WGS sequence"/>
</dbReference>
<protein>
    <recommendedName>
        <fullName evidence="3">Chitin-binding type-2 domain-containing protein</fullName>
    </recommendedName>
</protein>
<dbReference type="AlphaFoldDB" id="A0AAD9L208"/>
<organism evidence="1 2">
    <name type="scientific">Ridgeia piscesae</name>
    <name type="common">Tubeworm</name>
    <dbReference type="NCBI Taxonomy" id="27915"/>
    <lineage>
        <taxon>Eukaryota</taxon>
        <taxon>Metazoa</taxon>
        <taxon>Spiralia</taxon>
        <taxon>Lophotrochozoa</taxon>
        <taxon>Annelida</taxon>
        <taxon>Polychaeta</taxon>
        <taxon>Sedentaria</taxon>
        <taxon>Canalipalpata</taxon>
        <taxon>Sabellida</taxon>
        <taxon>Siboglinidae</taxon>
        <taxon>Ridgeia</taxon>
    </lineage>
</organism>
<evidence type="ECO:0008006" key="3">
    <source>
        <dbReference type="Google" id="ProtNLM"/>
    </source>
</evidence>
<name>A0AAD9L208_RIDPI</name>
<keyword evidence="2" id="KW-1185">Reference proteome</keyword>
<feature type="non-terminal residue" evidence="1">
    <location>
        <position position="1"/>
    </location>
</feature>
<accession>A0AAD9L208</accession>
<reference evidence="1" key="1">
    <citation type="journal article" date="2023" name="Mol. Biol. Evol.">
        <title>Third-Generation Sequencing Reveals the Adaptive Role of the Epigenome in Three Deep-Sea Polychaetes.</title>
        <authorList>
            <person name="Perez M."/>
            <person name="Aroh O."/>
            <person name="Sun Y."/>
            <person name="Lan Y."/>
            <person name="Juniper S.K."/>
            <person name="Young C.R."/>
            <person name="Angers B."/>
            <person name="Qian P.Y."/>
        </authorList>
    </citation>
    <scope>NUCLEOTIDE SEQUENCE</scope>
    <source>
        <strain evidence="1">R07B-5</strain>
    </source>
</reference>
<evidence type="ECO:0000313" key="2">
    <source>
        <dbReference type="Proteomes" id="UP001209878"/>
    </source>
</evidence>
<evidence type="ECO:0000313" key="1">
    <source>
        <dbReference type="EMBL" id="KAK2180943.1"/>
    </source>
</evidence>
<comment type="caution">
    <text evidence="1">The sequence shown here is derived from an EMBL/GenBank/DDBJ whole genome shotgun (WGS) entry which is preliminary data.</text>
</comment>
<gene>
    <name evidence="1" type="ORF">NP493_419g03027</name>
</gene>
<dbReference type="EMBL" id="JAODUO010000419">
    <property type="protein sequence ID" value="KAK2180943.1"/>
    <property type="molecule type" value="Genomic_DNA"/>
</dbReference>
<proteinExistence type="predicted"/>